<dbReference type="AlphaFoldDB" id="A0A699IXM7"/>
<comment type="caution">
    <text evidence="2">The sequence shown here is derived from an EMBL/GenBank/DDBJ whole genome shotgun (WGS) entry which is preliminary data.</text>
</comment>
<accession>A0A699IXM7</accession>
<sequence length="607" mass="68765">VTKDEGNDGVEIIMVNVIPPVHMDDVPVVEPNQHDDVPVVPKHFLVDEDVDPKEDEFKEEEDHQEEEDDMKVDIEEDGNEPGLTYPYKEVDPLNPSPPASESEPENAIEFENWIKHKDETVPSSVHEVGESYTASFLCEDSDGLFPGLMRRDINFLFGWMASLSRRQCGRETAHALVEKKGKAKDKYYGKLILDLGNEVLSSVDQGTDKMEKLVEKLGMLKIRLSRDRQTNVGNDARRSAPFRGKDVAPAIRECTFAGFMKYNPTAFHGTKGAVELLRWFEKTESIFGISECAEGKKVKLAAATLQGPALTWWNAKIAYMGLKTVNQMPWTEMKFNELALMCLRMVEPERIKVDAYIRGLTDNLKGEVTSCQPANLNEAVRMAYKLMEQKSQAKDNNQKQGNARAMVTASTDGKLPLCKRCFTRHVGLCMIKCHKCGMVGHKIRKVKQKEVGEVRSCAYDIKDVEPKGLNVVTDVFLLNNRYAFVLFDSGFDRSFVDTRFSSMLDIDPFKLGASYEHDFVIVCGEKVVRIPYGNEMLIVESDKSMSRLKVISCIMARKYVKRGCHLFLAHVTENKSKEKRTEDVPVIRDFPEVFLEEFPGLPPPRQI</sequence>
<evidence type="ECO:0000313" key="2">
    <source>
        <dbReference type="EMBL" id="GEZ94855.1"/>
    </source>
</evidence>
<name>A0A699IXM7_TANCI</name>
<organism evidence="2">
    <name type="scientific">Tanacetum cinerariifolium</name>
    <name type="common">Dalmatian daisy</name>
    <name type="synonym">Chrysanthemum cinerariifolium</name>
    <dbReference type="NCBI Taxonomy" id="118510"/>
    <lineage>
        <taxon>Eukaryota</taxon>
        <taxon>Viridiplantae</taxon>
        <taxon>Streptophyta</taxon>
        <taxon>Embryophyta</taxon>
        <taxon>Tracheophyta</taxon>
        <taxon>Spermatophyta</taxon>
        <taxon>Magnoliopsida</taxon>
        <taxon>eudicotyledons</taxon>
        <taxon>Gunneridae</taxon>
        <taxon>Pentapetalae</taxon>
        <taxon>asterids</taxon>
        <taxon>campanulids</taxon>
        <taxon>Asterales</taxon>
        <taxon>Asteraceae</taxon>
        <taxon>Asteroideae</taxon>
        <taxon>Anthemideae</taxon>
        <taxon>Anthemidinae</taxon>
        <taxon>Tanacetum</taxon>
    </lineage>
</organism>
<reference evidence="2" key="1">
    <citation type="journal article" date="2019" name="Sci. Rep.">
        <title>Draft genome of Tanacetum cinerariifolium, the natural source of mosquito coil.</title>
        <authorList>
            <person name="Yamashiro T."/>
            <person name="Shiraishi A."/>
            <person name="Satake H."/>
            <person name="Nakayama K."/>
        </authorList>
    </citation>
    <scope>NUCLEOTIDE SEQUENCE</scope>
</reference>
<evidence type="ECO:0008006" key="3">
    <source>
        <dbReference type="Google" id="ProtNLM"/>
    </source>
</evidence>
<evidence type="ECO:0000256" key="1">
    <source>
        <dbReference type="SAM" id="MobiDB-lite"/>
    </source>
</evidence>
<protein>
    <recommendedName>
        <fullName evidence="3">Reverse transcriptase domain-containing protein</fullName>
    </recommendedName>
</protein>
<gene>
    <name evidence="2" type="ORF">Tci_566828</name>
</gene>
<dbReference type="EMBL" id="BKCJ010346288">
    <property type="protein sequence ID" value="GEZ94855.1"/>
    <property type="molecule type" value="Genomic_DNA"/>
</dbReference>
<proteinExistence type="predicted"/>
<feature type="region of interest" description="Disordered" evidence="1">
    <location>
        <begin position="46"/>
        <end position="105"/>
    </location>
</feature>
<feature type="compositionally biased region" description="Acidic residues" evidence="1">
    <location>
        <begin position="47"/>
        <end position="79"/>
    </location>
</feature>
<feature type="non-terminal residue" evidence="2">
    <location>
        <position position="1"/>
    </location>
</feature>